<dbReference type="EMBL" id="BK015797">
    <property type="protein sequence ID" value="DAE25434.1"/>
    <property type="molecule type" value="Genomic_DNA"/>
</dbReference>
<reference evidence="1" key="1">
    <citation type="journal article" date="2021" name="Proc. Natl. Acad. Sci. U.S.A.">
        <title>A Catalog of Tens of Thousands of Viruses from Human Metagenomes Reveals Hidden Associations with Chronic Diseases.</title>
        <authorList>
            <person name="Tisza M.J."/>
            <person name="Buck C.B."/>
        </authorList>
    </citation>
    <scope>NUCLEOTIDE SEQUENCE</scope>
    <source>
        <strain evidence="1">Ct6d71</strain>
    </source>
</reference>
<sequence length="29" mass="3711">MRQKNKENYLGERYRLLSLYRLYKNFVQS</sequence>
<organism evidence="1">
    <name type="scientific">Siphoviridae sp. ct6d71</name>
    <dbReference type="NCBI Taxonomy" id="2826298"/>
    <lineage>
        <taxon>Viruses</taxon>
        <taxon>Duplodnaviria</taxon>
        <taxon>Heunggongvirae</taxon>
        <taxon>Uroviricota</taxon>
        <taxon>Caudoviricetes</taxon>
    </lineage>
</organism>
<accession>A0A8S5R2Q6</accession>
<proteinExistence type="predicted"/>
<name>A0A8S5R2Q6_9CAUD</name>
<evidence type="ECO:0000313" key="1">
    <source>
        <dbReference type="EMBL" id="DAE25434.1"/>
    </source>
</evidence>
<protein>
    <submittedName>
        <fullName evidence="1">Uncharacterized protein</fullName>
    </submittedName>
</protein>